<organism evidence="7 8">
    <name type="scientific">Heligmosomoides polygyrus</name>
    <name type="common">Parasitic roundworm</name>
    <dbReference type="NCBI Taxonomy" id="6339"/>
    <lineage>
        <taxon>Eukaryota</taxon>
        <taxon>Metazoa</taxon>
        <taxon>Ecdysozoa</taxon>
        <taxon>Nematoda</taxon>
        <taxon>Chromadorea</taxon>
        <taxon>Rhabditida</taxon>
        <taxon>Rhabditina</taxon>
        <taxon>Rhabditomorpha</taxon>
        <taxon>Strongyloidea</taxon>
        <taxon>Heligmosomidae</taxon>
        <taxon>Heligmosomoides</taxon>
    </lineage>
</organism>
<dbReference type="InterPro" id="IPR032675">
    <property type="entry name" value="LRR_dom_sf"/>
</dbReference>
<dbReference type="InterPro" id="IPR001611">
    <property type="entry name" value="Leu-rich_rpt"/>
</dbReference>
<evidence type="ECO:0000256" key="2">
    <source>
        <dbReference type="ARBA" id="ARBA00022614"/>
    </source>
</evidence>
<accession>A0A3P7WLA0</accession>
<dbReference type="GO" id="GO:0005634">
    <property type="term" value="C:nucleus"/>
    <property type="evidence" value="ECO:0007669"/>
    <property type="project" value="UniProtKB-SubCell"/>
</dbReference>
<dbReference type="WBParaSite" id="HPBE_0000453901-mRNA-1">
    <property type="protein sequence ID" value="HPBE_0000453901-mRNA-1"/>
    <property type="gene ID" value="HPBE_0000453901"/>
</dbReference>
<evidence type="ECO:0000256" key="5">
    <source>
        <dbReference type="ARBA" id="ARBA00023460"/>
    </source>
</evidence>
<dbReference type="Gene3D" id="3.80.10.10">
    <property type="entry name" value="Ribonuclease Inhibitor"/>
    <property type="match status" value="2"/>
</dbReference>
<keyword evidence="7" id="KW-1185">Reference proteome</keyword>
<gene>
    <name evidence="6" type="ORF">HPBE_LOCUS4540</name>
</gene>
<dbReference type="EMBL" id="UZAH01025327">
    <property type="protein sequence ID" value="VDO61566.1"/>
    <property type="molecule type" value="Genomic_DNA"/>
</dbReference>
<evidence type="ECO:0000313" key="7">
    <source>
        <dbReference type="Proteomes" id="UP000050761"/>
    </source>
</evidence>
<name>A0A183FDZ9_HELPZ</name>
<dbReference type="PANTHER" id="PTHR45973:SF23">
    <property type="entry name" value="PROTEIN PHOSPHATASE 1 REGULATORY SUBUNIT 7"/>
    <property type="match status" value="1"/>
</dbReference>
<comment type="subcellular location">
    <subcellularLocation>
        <location evidence="1">Nucleus</location>
    </subcellularLocation>
</comment>
<evidence type="ECO:0000313" key="8">
    <source>
        <dbReference type="WBParaSite" id="HPBE_0000453901-mRNA-1"/>
    </source>
</evidence>
<dbReference type="Pfam" id="PF12799">
    <property type="entry name" value="LRR_4"/>
    <property type="match status" value="2"/>
</dbReference>
<dbReference type="PANTHER" id="PTHR45973">
    <property type="entry name" value="PROTEIN PHOSPHATASE 1 REGULATORY SUBUNIT SDS22-RELATED"/>
    <property type="match status" value="1"/>
</dbReference>
<reference evidence="6 7" key="1">
    <citation type="submission" date="2018-11" db="EMBL/GenBank/DDBJ databases">
        <authorList>
            <consortium name="Pathogen Informatics"/>
        </authorList>
    </citation>
    <scope>NUCLEOTIDE SEQUENCE [LARGE SCALE GENOMIC DNA]</scope>
</reference>
<dbReference type="SUPFAM" id="SSF52058">
    <property type="entry name" value="L domain-like"/>
    <property type="match status" value="1"/>
</dbReference>
<dbReference type="OrthoDB" id="7451790at2759"/>
<reference evidence="8" key="2">
    <citation type="submission" date="2019-09" db="UniProtKB">
        <authorList>
            <consortium name="WormBaseParasite"/>
        </authorList>
    </citation>
    <scope>IDENTIFICATION</scope>
</reference>
<dbReference type="InterPro" id="IPR050576">
    <property type="entry name" value="Cilia_flagella_integrity"/>
</dbReference>
<keyword evidence="4" id="KW-0539">Nucleus</keyword>
<evidence type="ECO:0000256" key="4">
    <source>
        <dbReference type="ARBA" id="ARBA00023242"/>
    </source>
</evidence>
<evidence type="ECO:0000256" key="1">
    <source>
        <dbReference type="ARBA" id="ARBA00004123"/>
    </source>
</evidence>
<protein>
    <submittedName>
        <fullName evidence="8">Dynein axonemal assembly factor 1 homolog</fullName>
    </submittedName>
</protein>
<dbReference type="PROSITE" id="PS51450">
    <property type="entry name" value="LRR"/>
    <property type="match status" value="9"/>
</dbReference>
<keyword evidence="2" id="KW-0433">Leucine-rich repeat</keyword>
<sequence length="325" mass="37683">MMQKLFKISDKVSFTEIEVDSHVRELDLTRRRLLFASNFDLLPQLEMLTLRWNLLKKIENFNGLRRLTRLSLYDNQAGHSEIITRIENLFDLPNLVALDLSYNRISKIEGLHELRNLKELYLTRNKLTKIEGLENLKSLELLELADNRIKKIENLDSLKNLRKLFLGANQITKIEGLSSLRELVVLSFIGNAIRTIEGLECLTNLTDLALSQNGIARIAGLTNNVALVSLDLNDNQIEKIENLQHLVKLRSLWIRKNRISNWSEVAYLKRLPALKDVTLEMNPIYSSQHFYRNRVREILPRVKIIDAVPANWVSGDPWQELIPDD</sequence>
<evidence type="ECO:0000256" key="3">
    <source>
        <dbReference type="ARBA" id="ARBA00022737"/>
    </source>
</evidence>
<evidence type="ECO:0000313" key="6">
    <source>
        <dbReference type="EMBL" id="VDO61566.1"/>
    </source>
</evidence>
<proteinExistence type="inferred from homology"/>
<dbReference type="InterPro" id="IPR003591">
    <property type="entry name" value="Leu-rich_rpt_typical-subtyp"/>
</dbReference>
<keyword evidence="3" id="KW-0677">Repeat</keyword>
<accession>A0A183FDZ9</accession>
<dbReference type="AlphaFoldDB" id="A0A183FDZ9"/>
<dbReference type="Pfam" id="PF14580">
    <property type="entry name" value="LRR_9"/>
    <property type="match status" value="1"/>
</dbReference>
<dbReference type="Proteomes" id="UP000050761">
    <property type="component" value="Unassembled WGS sequence"/>
</dbReference>
<dbReference type="InterPro" id="IPR025875">
    <property type="entry name" value="Leu-rich_rpt_4"/>
</dbReference>
<dbReference type="SMART" id="SM00369">
    <property type="entry name" value="LRR_TYP"/>
    <property type="match status" value="6"/>
</dbReference>
<dbReference type="SMART" id="SM00365">
    <property type="entry name" value="LRR_SD22"/>
    <property type="match status" value="10"/>
</dbReference>
<comment type="similarity">
    <text evidence="5">Belongs to the SDS22 family.</text>
</comment>